<evidence type="ECO:0000256" key="5">
    <source>
        <dbReference type="PROSITE-ProRule" id="PRU00087"/>
    </source>
</evidence>
<feature type="repeat" description="Filamin" evidence="5">
    <location>
        <begin position="605"/>
        <end position="687"/>
    </location>
</feature>
<proteinExistence type="predicted"/>
<feature type="region of interest" description="Disordered" evidence="7">
    <location>
        <begin position="486"/>
        <end position="508"/>
    </location>
</feature>
<keyword evidence="2" id="KW-0677">Repeat</keyword>
<dbReference type="Gene3D" id="2.120.10.30">
    <property type="entry name" value="TolB, C-terminal domain"/>
    <property type="match status" value="2"/>
</dbReference>
<dbReference type="PANTHER" id="PTHR24104">
    <property type="entry name" value="E3 UBIQUITIN-PROTEIN LIGASE NHLRC1-RELATED"/>
    <property type="match status" value="1"/>
</dbReference>
<dbReference type="Gene3D" id="2.60.40.10">
    <property type="entry name" value="Immunoglobulins"/>
    <property type="match status" value="1"/>
</dbReference>
<dbReference type="eggNOG" id="KOG2177">
    <property type="taxonomic scope" value="Eukaryota"/>
</dbReference>
<evidence type="ECO:0008006" key="9">
    <source>
        <dbReference type="Google" id="ProtNLM"/>
    </source>
</evidence>
<keyword evidence="4" id="KW-0862">Zinc</keyword>
<evidence type="ECO:0000256" key="3">
    <source>
        <dbReference type="ARBA" id="ARBA00022771"/>
    </source>
</evidence>
<sequence length="949" mass="105145">MASKPSLFLLDISKLKFVLKVLKHYKFPEARWFEFGLNLGLLHPTLEAIESAHRGNPSRCLMECLTKWLTKADDNVATVGPIIWTTLANALREMDVKSVAIDIRKTMADPVSEILQGMVSKDTLTEVKSCGCSLVGDPMLLILNAVAEDHSKLCTLTSILMKSKEAVSLASDIIMEYGKSFPLAATVMPFCTSRSGQLQGSSSETQVTTNTDATAQAETVIFYPDDKAEFDRMGDMRGTLIHNIVPLIKAAIPSSIPSVDDLKTYLGRCRPELKPRLKDTNCFDDVMEVIEDECSITNVALLETIVNKYSIQDAGDMILAYQTHLDEFCENKLTMFCNRQLKRLSSSLLTCETIKFVLKWNPSEHSLSSIRALLWKTFKDNQVEVVVIKEGNSIIVTCYAPHYLMESLLVTARDNVDMLKETGLISLTIGYYTVYDEHAIDEEVKSLMKKLEMVESERDVLLEENTKLKGTIDTLGISYEGREVDESNKSSIQSSESEKEDSKKKLKKAMQMEIDHLRSSLQSKTVMEEMLIGVEKTLIEREKEIELLQEKISLMNIQQLKETSITLRKDQSTQSIDPLKGSVYEAIRDWEARRSDIAAYSIDSGLAIPLATVKKERKFKVALPAGIDKAASFLEASFIKSDEEGRVMVNDNNTAIVSCTPQSIGGYELSVTIRGHHIKGSPYQLSVKASRDYTTLTNQRYFVVGSSTTGVAVHTNGEVFAGSWDGFVQVFSEDGTAVKRFGCKGNGSGQFDYPFGLLLVGDRVYVSDHNLNLVQYFSATTGQYIGQFGSKGNGNGQFSNPCGMSTDGKGNILVAEYSNNRVQVFKEDGTFVQVIQCDGTASDVAVDNEGKIHVTITNQNHVQVFSPDGKTHLDTYNNPAGNFNSPSGIAIDDEGYILVSSNNGYLHVLSPDRKQVKLISGLSNPWGVALDKDGYIYVAECGNYHVMKY</sequence>
<feature type="repeat" description="NHL" evidence="6">
    <location>
        <begin position="922"/>
        <end position="949"/>
    </location>
</feature>
<dbReference type="GO" id="GO:0008270">
    <property type="term" value="F:zinc ion binding"/>
    <property type="evidence" value="ECO:0007669"/>
    <property type="project" value="UniProtKB-KW"/>
</dbReference>
<dbReference type="InterPro" id="IPR011042">
    <property type="entry name" value="6-blade_b-propeller_TolB-like"/>
</dbReference>
<dbReference type="GO" id="GO:0005737">
    <property type="term" value="C:cytoplasm"/>
    <property type="evidence" value="ECO:0007669"/>
    <property type="project" value="UniProtKB-SubCell"/>
</dbReference>
<evidence type="ECO:0000256" key="7">
    <source>
        <dbReference type="SAM" id="MobiDB-lite"/>
    </source>
</evidence>
<dbReference type="InterPro" id="IPR001258">
    <property type="entry name" value="NHL_repeat"/>
</dbReference>
<evidence type="ECO:0000256" key="1">
    <source>
        <dbReference type="ARBA" id="ARBA00022723"/>
    </source>
</evidence>
<dbReference type="OrthoDB" id="342730at2759"/>
<dbReference type="AlphaFoldDB" id="A0A1X7U1C0"/>
<dbReference type="InterPro" id="IPR017868">
    <property type="entry name" value="Filamin/ABP280_repeat-like"/>
</dbReference>
<dbReference type="SMART" id="SM00557">
    <property type="entry name" value="IG_FLMN"/>
    <property type="match status" value="1"/>
</dbReference>
<dbReference type="InterPro" id="IPR013783">
    <property type="entry name" value="Ig-like_fold"/>
</dbReference>
<keyword evidence="3" id="KW-0863">Zinc-finger</keyword>
<dbReference type="Gene3D" id="1.10.533.10">
    <property type="entry name" value="Death Domain, Fas"/>
    <property type="match status" value="1"/>
</dbReference>
<dbReference type="InterPro" id="IPR014756">
    <property type="entry name" value="Ig_E-set"/>
</dbReference>
<dbReference type="EnsemblMetazoa" id="Aqu2.1.21446_001">
    <property type="protein sequence ID" value="Aqu2.1.21446_001"/>
    <property type="gene ID" value="Aqu2.1.21446"/>
</dbReference>
<evidence type="ECO:0000313" key="8">
    <source>
        <dbReference type="EnsemblMetazoa" id="Aqu2.1.21446_001"/>
    </source>
</evidence>
<dbReference type="InterPro" id="IPR001298">
    <property type="entry name" value="Filamin/ABP280_rpt"/>
</dbReference>
<evidence type="ECO:0000256" key="6">
    <source>
        <dbReference type="PROSITE-ProRule" id="PRU00504"/>
    </source>
</evidence>
<organism evidence="8">
    <name type="scientific">Amphimedon queenslandica</name>
    <name type="common">Sponge</name>
    <dbReference type="NCBI Taxonomy" id="400682"/>
    <lineage>
        <taxon>Eukaryota</taxon>
        <taxon>Metazoa</taxon>
        <taxon>Porifera</taxon>
        <taxon>Demospongiae</taxon>
        <taxon>Heteroscleromorpha</taxon>
        <taxon>Haplosclerida</taxon>
        <taxon>Niphatidae</taxon>
        <taxon>Amphimedon</taxon>
    </lineage>
</organism>
<dbReference type="InterPro" id="IPR050952">
    <property type="entry name" value="TRIM-NHL_E3_ligases"/>
</dbReference>
<reference evidence="8" key="1">
    <citation type="submission" date="2017-05" db="UniProtKB">
        <authorList>
            <consortium name="EnsemblMetazoa"/>
        </authorList>
    </citation>
    <scope>IDENTIFICATION</scope>
</reference>
<protein>
    <recommendedName>
        <fullName evidence="9">Death domain-containing protein</fullName>
    </recommendedName>
</protein>
<dbReference type="CDD" id="cd01670">
    <property type="entry name" value="Death"/>
    <property type="match status" value="1"/>
</dbReference>
<dbReference type="Pfam" id="PF01436">
    <property type="entry name" value="NHL"/>
    <property type="match status" value="1"/>
</dbReference>
<dbReference type="PANTHER" id="PTHR24104:SF25">
    <property type="entry name" value="PROTEIN LIN-41"/>
    <property type="match status" value="1"/>
</dbReference>
<feature type="repeat" description="NHL" evidence="6">
    <location>
        <begin position="785"/>
        <end position="828"/>
    </location>
</feature>
<dbReference type="PROSITE" id="PS51125">
    <property type="entry name" value="NHL"/>
    <property type="match status" value="2"/>
</dbReference>
<dbReference type="CDD" id="cd05819">
    <property type="entry name" value="NHL"/>
    <property type="match status" value="1"/>
</dbReference>
<dbReference type="PROSITE" id="PS50194">
    <property type="entry name" value="FILAMIN_REPEAT"/>
    <property type="match status" value="1"/>
</dbReference>
<dbReference type="SUPFAM" id="SSF81296">
    <property type="entry name" value="E set domains"/>
    <property type="match status" value="1"/>
</dbReference>
<dbReference type="SUPFAM" id="SSF101898">
    <property type="entry name" value="NHL repeat"/>
    <property type="match status" value="1"/>
</dbReference>
<evidence type="ECO:0000256" key="4">
    <source>
        <dbReference type="ARBA" id="ARBA00022833"/>
    </source>
</evidence>
<evidence type="ECO:0000256" key="2">
    <source>
        <dbReference type="ARBA" id="ARBA00022737"/>
    </source>
</evidence>
<keyword evidence="1" id="KW-0479">Metal-binding</keyword>
<dbReference type="InterPro" id="IPR011029">
    <property type="entry name" value="DEATH-like_dom_sf"/>
</dbReference>
<name>A0A1X7U1C0_AMPQE</name>
<dbReference type="InParanoid" id="A0A1X7U1C0"/>
<accession>A0A1X7U1C0</accession>